<evidence type="ECO:0000259" key="3">
    <source>
        <dbReference type="Pfam" id="PF13407"/>
    </source>
</evidence>
<reference evidence="5" key="2">
    <citation type="journal article" date="2016" name="Int. J. Syst. Evol. Microbiol.">
        <title>Complete genome sequence and cell structure of Limnochorda pilosa, a Gram-negative spore-former within the phylum Firmicutes.</title>
        <authorList>
            <person name="Watanabe M."/>
            <person name="Kojima H."/>
            <person name="Fukui M."/>
        </authorList>
    </citation>
    <scope>NUCLEOTIDE SEQUENCE [LARGE SCALE GENOMIC DNA]</scope>
    <source>
        <strain evidence="5">HC45</strain>
    </source>
</reference>
<dbReference type="InterPro" id="IPR013459">
    <property type="entry name" value="RhaS"/>
</dbReference>
<gene>
    <name evidence="4" type="ORF">LIP_0558</name>
</gene>
<dbReference type="InterPro" id="IPR050555">
    <property type="entry name" value="Bact_Solute-Bind_Prot2"/>
</dbReference>
<feature type="chain" id="PRO_5038331190" evidence="2">
    <location>
        <begin position="29"/>
        <end position="332"/>
    </location>
</feature>
<dbReference type="PATRIC" id="fig|1555112.3.peg.580"/>
<dbReference type="Pfam" id="PF13407">
    <property type="entry name" value="Peripla_BP_4"/>
    <property type="match status" value="1"/>
</dbReference>
<dbReference type="InterPro" id="IPR028082">
    <property type="entry name" value="Peripla_BP_I"/>
</dbReference>
<dbReference type="KEGG" id="lpil:LIP_0558"/>
<dbReference type="NCBIfam" id="TIGR02637">
    <property type="entry name" value="RhaS"/>
    <property type="match status" value="1"/>
</dbReference>
<sequence length="332" mass="35305">MTLAAGRVVSILAWVLAIAMLLSNVAAAQQVRIAFIPKNLGNPFFDAVYAGVQRAAGELGFSTVEIGPPTADPASQIPFIQQQVAQNVDAIILSANDAHAVVPALQAAMRRGVKVVTVDADAAPEGRQAYIQPVDFTKIGEEQVKLLAELLGGRGEIAILSATTTAPNQNFWIEGMKVELAKPEYSGMKLVKIAYGDDEPQKSFRETEALLAGYPNLRGIIAPTTVGIAAGAQALETNRAADRVQLTGLGLPNQMRQYVKNGTVTAFQLWDPSQMGYAAVYLVKAMVDGFEPKPGLSFAAGDLGERAFGENNVVIAGPLTTFTAENIDQFDF</sequence>
<dbReference type="Gene3D" id="3.40.50.2300">
    <property type="match status" value="2"/>
</dbReference>
<feature type="domain" description="Periplasmic binding protein" evidence="3">
    <location>
        <begin position="33"/>
        <end position="289"/>
    </location>
</feature>
<keyword evidence="5" id="KW-1185">Reference proteome</keyword>
<dbReference type="CDD" id="cd20000">
    <property type="entry name" value="PBP1_ABC_rhamnose"/>
    <property type="match status" value="1"/>
</dbReference>
<dbReference type="GO" id="GO:0015762">
    <property type="term" value="P:rhamnose transmembrane transport"/>
    <property type="evidence" value="ECO:0007669"/>
    <property type="project" value="InterPro"/>
</dbReference>
<dbReference type="AlphaFoldDB" id="A0A0K2SH48"/>
<evidence type="ECO:0000256" key="2">
    <source>
        <dbReference type="SAM" id="SignalP"/>
    </source>
</evidence>
<evidence type="ECO:0000313" key="4">
    <source>
        <dbReference type="EMBL" id="BAS26415.1"/>
    </source>
</evidence>
<reference evidence="5" key="1">
    <citation type="submission" date="2015-07" db="EMBL/GenBank/DDBJ databases">
        <title>Complete genome sequence and phylogenetic analysis of Limnochorda pilosa.</title>
        <authorList>
            <person name="Watanabe M."/>
            <person name="Kojima H."/>
            <person name="Fukui M."/>
        </authorList>
    </citation>
    <scope>NUCLEOTIDE SEQUENCE [LARGE SCALE GENOMIC DNA]</scope>
    <source>
        <strain evidence="5">HC45</strain>
    </source>
</reference>
<protein>
    <submittedName>
        <fullName evidence="4">Sugar ABC transporter substrate-binding protein</fullName>
    </submittedName>
</protein>
<evidence type="ECO:0000313" key="5">
    <source>
        <dbReference type="Proteomes" id="UP000065807"/>
    </source>
</evidence>
<keyword evidence="2" id="KW-0732">Signal</keyword>
<dbReference type="PANTHER" id="PTHR30036:SF8">
    <property type="entry name" value="ABC-TYPE SUGAR TRANSPORT SYSTEM PERIPLASMIC COMPONENT-LIKE PROTEIN"/>
    <property type="match status" value="1"/>
</dbReference>
<dbReference type="Proteomes" id="UP000065807">
    <property type="component" value="Chromosome"/>
</dbReference>
<dbReference type="GO" id="GO:0030288">
    <property type="term" value="C:outer membrane-bounded periplasmic space"/>
    <property type="evidence" value="ECO:0007669"/>
    <property type="project" value="TreeGrafter"/>
</dbReference>
<dbReference type="STRING" id="1555112.LIP_0558"/>
<dbReference type="InterPro" id="IPR025997">
    <property type="entry name" value="SBP_2_dom"/>
</dbReference>
<dbReference type="EMBL" id="AP014924">
    <property type="protein sequence ID" value="BAS26415.1"/>
    <property type="molecule type" value="Genomic_DNA"/>
</dbReference>
<feature type="signal peptide" evidence="2">
    <location>
        <begin position="1"/>
        <end position="28"/>
    </location>
</feature>
<accession>A0A0K2SH48</accession>
<proteinExistence type="predicted"/>
<dbReference type="PANTHER" id="PTHR30036">
    <property type="entry name" value="D-XYLOSE-BINDING PERIPLASMIC PROTEIN"/>
    <property type="match status" value="1"/>
</dbReference>
<dbReference type="GO" id="GO:0030246">
    <property type="term" value="F:carbohydrate binding"/>
    <property type="evidence" value="ECO:0007669"/>
    <property type="project" value="TreeGrafter"/>
</dbReference>
<dbReference type="SUPFAM" id="SSF53822">
    <property type="entry name" value="Periplasmic binding protein-like I"/>
    <property type="match status" value="1"/>
</dbReference>
<evidence type="ECO:0000256" key="1">
    <source>
        <dbReference type="ARBA" id="ARBA00004196"/>
    </source>
</evidence>
<comment type="subcellular location">
    <subcellularLocation>
        <location evidence="1">Cell envelope</location>
    </subcellularLocation>
</comment>
<name>A0A0K2SH48_LIMPI</name>
<organism evidence="4 5">
    <name type="scientific">Limnochorda pilosa</name>
    <dbReference type="NCBI Taxonomy" id="1555112"/>
    <lineage>
        <taxon>Bacteria</taxon>
        <taxon>Bacillati</taxon>
        <taxon>Bacillota</taxon>
        <taxon>Limnochordia</taxon>
        <taxon>Limnochordales</taxon>
        <taxon>Limnochordaceae</taxon>
        <taxon>Limnochorda</taxon>
    </lineage>
</organism>